<dbReference type="RefSeq" id="WP_127352432.1">
    <property type="nucleotide sequence ID" value="NZ_CP034791.1"/>
</dbReference>
<reference evidence="1 2" key="1">
    <citation type="submission" date="2018-12" db="EMBL/GenBank/DDBJ databases">
        <title>Genome sequence from the cellulolytic species, Caldicellulosiruptor changbaiensis.</title>
        <authorList>
            <person name="Blumer-Schuette S.E."/>
            <person name="Mendoza C."/>
        </authorList>
    </citation>
    <scope>NUCLEOTIDE SEQUENCE [LARGE SCALE GENOMIC DNA]</scope>
    <source>
        <strain evidence="1 2">CBS-Z</strain>
    </source>
</reference>
<name>A0A3T0D7Z0_9FIRM</name>
<organism evidence="1 2">
    <name type="scientific">Caldicellulosiruptor changbaiensis</name>
    <dbReference type="NCBI Taxonomy" id="1222016"/>
    <lineage>
        <taxon>Bacteria</taxon>
        <taxon>Bacillati</taxon>
        <taxon>Bacillota</taxon>
        <taxon>Bacillota incertae sedis</taxon>
        <taxon>Caldicellulosiruptorales</taxon>
        <taxon>Caldicellulosiruptoraceae</taxon>
        <taxon>Caldicellulosiruptor</taxon>
    </lineage>
</organism>
<dbReference type="EMBL" id="CP034791">
    <property type="protein sequence ID" value="AZT91086.1"/>
    <property type="molecule type" value="Genomic_DNA"/>
</dbReference>
<evidence type="ECO:0000313" key="2">
    <source>
        <dbReference type="Proteomes" id="UP000282930"/>
    </source>
</evidence>
<evidence type="ECO:0000313" key="1">
    <source>
        <dbReference type="EMBL" id="AZT91086.1"/>
    </source>
</evidence>
<proteinExistence type="predicted"/>
<accession>A0A3T0D7Z0</accession>
<dbReference type="KEGG" id="ccha:ELD05_10830"/>
<keyword evidence="2" id="KW-1185">Reference proteome</keyword>
<protein>
    <submittedName>
        <fullName evidence="1">Uncharacterized protein</fullName>
    </submittedName>
</protein>
<dbReference type="Proteomes" id="UP000282930">
    <property type="component" value="Chromosome"/>
</dbReference>
<sequence length="288" mass="34369">MIKIFTVTFLLHGDEEIFLKRYPKYFPRILKKILLRWSTPKYEEYIRYINGMETKLEFFIFPRIEKMAKKSSRIYNYIHRQRSNSIVFLDKYYHTNIYINCYLTYYVLRSIMRKYGTTLKNKKIGVIGIEKARKTGFLYEIAEQVEVLYVLSTTQRFERIADELLGEFGTVLVRAYDYEEILNKMDIVFVFENIECQPHQERIIVCYPEQGIIEDGIFTKRFISLDNVKVDFLPLKEIVVYDKTPFCSLSPAMIGVLSEKLLFTYITSFSEAKSVFTKSFFDVKIEFK</sequence>
<gene>
    <name evidence="1" type="ORF">ELD05_10830</name>
</gene>
<dbReference type="AlphaFoldDB" id="A0A3T0D7Z0"/>